<dbReference type="SUPFAM" id="SSF46785">
    <property type="entry name" value="Winged helix' DNA-binding domain"/>
    <property type="match status" value="1"/>
</dbReference>
<sequence length="265" mass="27901">MKNPPPYAITSVDNALRLASMLQLEGPMRVADAAERLGVARSTAHRLLQMLVYRDFAAQREDQRYVAGPMLAHGTTPHSGIAELRAVVLPHLRELAVATGETANLVVLVGTQARFAASVESMQALRVGDREGMAFPAHLTSGGRAILAELPPHERLRVLRQLSMGHPVAGDNSIDPIEGAAIVERIQRLGYAVNDQETERGVTAVGVAIHGPGTEGGAAITVSMPTQRFATVHLPGIVGAMRAAAAGIEASLVEAAQAAEALDAR</sequence>
<dbReference type="InterPro" id="IPR036388">
    <property type="entry name" value="WH-like_DNA-bd_sf"/>
</dbReference>
<gene>
    <name evidence="6" type="ORF">GA0111570_101372</name>
</gene>
<dbReference type="GO" id="GO:0045892">
    <property type="term" value="P:negative regulation of DNA-templated transcription"/>
    <property type="evidence" value="ECO:0007669"/>
    <property type="project" value="TreeGrafter"/>
</dbReference>
<dbReference type="Pfam" id="PF09339">
    <property type="entry name" value="HTH_IclR"/>
    <property type="match status" value="1"/>
</dbReference>
<reference evidence="6 7" key="1">
    <citation type="submission" date="2016-06" db="EMBL/GenBank/DDBJ databases">
        <authorList>
            <person name="Olsen C.W."/>
            <person name="Carey S."/>
            <person name="Hinshaw L."/>
            <person name="Karasin A.I."/>
        </authorList>
    </citation>
    <scope>NUCLEOTIDE SEQUENCE [LARGE SCALE GENOMIC DNA]</scope>
    <source>
        <strain evidence="6 7">LZ-22</strain>
    </source>
</reference>
<evidence type="ECO:0000256" key="3">
    <source>
        <dbReference type="ARBA" id="ARBA00023163"/>
    </source>
</evidence>
<dbReference type="EMBL" id="FMYF01000001">
    <property type="protein sequence ID" value="SDB80097.1"/>
    <property type="molecule type" value="Genomic_DNA"/>
</dbReference>
<dbReference type="GO" id="GO:0003677">
    <property type="term" value="F:DNA binding"/>
    <property type="evidence" value="ECO:0007669"/>
    <property type="project" value="UniProtKB-KW"/>
</dbReference>
<dbReference type="InterPro" id="IPR014757">
    <property type="entry name" value="Tscrpt_reg_IclR_C"/>
</dbReference>
<evidence type="ECO:0000259" key="5">
    <source>
        <dbReference type="PROSITE" id="PS51078"/>
    </source>
</evidence>
<dbReference type="PANTHER" id="PTHR30136:SF35">
    <property type="entry name" value="HTH-TYPE TRANSCRIPTIONAL REGULATOR RV1719"/>
    <property type="match status" value="1"/>
</dbReference>
<dbReference type="RefSeq" id="WP_092605756.1">
    <property type="nucleotide sequence ID" value="NZ_FMYF01000001.1"/>
</dbReference>
<keyword evidence="7" id="KW-1185">Reference proteome</keyword>
<dbReference type="GO" id="GO:0003700">
    <property type="term" value="F:DNA-binding transcription factor activity"/>
    <property type="evidence" value="ECO:0007669"/>
    <property type="project" value="TreeGrafter"/>
</dbReference>
<accession>A0A1G6GDN0</accession>
<evidence type="ECO:0000313" key="7">
    <source>
        <dbReference type="Proteomes" id="UP000199086"/>
    </source>
</evidence>
<feature type="domain" description="IclR-ED" evidence="5">
    <location>
        <begin position="69"/>
        <end position="254"/>
    </location>
</feature>
<name>A0A1G6GDN0_9ACTN</name>
<organism evidence="6 7">
    <name type="scientific">Raineyella antarctica</name>
    <dbReference type="NCBI Taxonomy" id="1577474"/>
    <lineage>
        <taxon>Bacteria</taxon>
        <taxon>Bacillati</taxon>
        <taxon>Actinomycetota</taxon>
        <taxon>Actinomycetes</taxon>
        <taxon>Propionibacteriales</taxon>
        <taxon>Propionibacteriaceae</taxon>
        <taxon>Raineyella</taxon>
    </lineage>
</organism>
<keyword evidence="1" id="KW-0805">Transcription regulation</keyword>
<feature type="domain" description="HTH iclR-type" evidence="4">
    <location>
        <begin position="9"/>
        <end position="69"/>
    </location>
</feature>
<keyword evidence="3" id="KW-0804">Transcription</keyword>
<dbReference type="InterPro" id="IPR050707">
    <property type="entry name" value="HTH_MetabolicPath_Reg"/>
</dbReference>
<dbReference type="InterPro" id="IPR036390">
    <property type="entry name" value="WH_DNA-bd_sf"/>
</dbReference>
<dbReference type="SUPFAM" id="SSF55781">
    <property type="entry name" value="GAF domain-like"/>
    <property type="match status" value="1"/>
</dbReference>
<evidence type="ECO:0000313" key="6">
    <source>
        <dbReference type="EMBL" id="SDB80097.1"/>
    </source>
</evidence>
<evidence type="ECO:0000256" key="2">
    <source>
        <dbReference type="ARBA" id="ARBA00023125"/>
    </source>
</evidence>
<dbReference type="Gene3D" id="3.30.450.40">
    <property type="match status" value="1"/>
</dbReference>
<keyword evidence="2 6" id="KW-0238">DNA-binding</keyword>
<dbReference type="Gene3D" id="1.10.10.10">
    <property type="entry name" value="Winged helix-like DNA-binding domain superfamily/Winged helix DNA-binding domain"/>
    <property type="match status" value="1"/>
</dbReference>
<dbReference type="PROSITE" id="PS51078">
    <property type="entry name" value="ICLR_ED"/>
    <property type="match status" value="1"/>
</dbReference>
<evidence type="ECO:0000259" key="4">
    <source>
        <dbReference type="PROSITE" id="PS51077"/>
    </source>
</evidence>
<dbReference type="Pfam" id="PF01614">
    <property type="entry name" value="IclR_C"/>
    <property type="match status" value="1"/>
</dbReference>
<evidence type="ECO:0000256" key="1">
    <source>
        <dbReference type="ARBA" id="ARBA00023015"/>
    </source>
</evidence>
<dbReference type="PROSITE" id="PS51077">
    <property type="entry name" value="HTH_ICLR"/>
    <property type="match status" value="1"/>
</dbReference>
<dbReference type="AlphaFoldDB" id="A0A1G6GDN0"/>
<dbReference type="Proteomes" id="UP000199086">
    <property type="component" value="Unassembled WGS sequence"/>
</dbReference>
<protein>
    <submittedName>
        <fullName evidence="6">DNA-binding transcriptional regulator, IclR family</fullName>
    </submittedName>
</protein>
<dbReference type="InterPro" id="IPR029016">
    <property type="entry name" value="GAF-like_dom_sf"/>
</dbReference>
<dbReference type="InterPro" id="IPR005471">
    <property type="entry name" value="Tscrpt_reg_IclR_N"/>
</dbReference>
<dbReference type="OrthoDB" id="7274111at2"/>
<dbReference type="SMART" id="SM00346">
    <property type="entry name" value="HTH_ICLR"/>
    <property type="match status" value="1"/>
</dbReference>
<dbReference type="PANTHER" id="PTHR30136">
    <property type="entry name" value="HELIX-TURN-HELIX TRANSCRIPTIONAL REGULATOR, ICLR FAMILY"/>
    <property type="match status" value="1"/>
</dbReference>
<dbReference type="STRING" id="1577474.GA0111570_101372"/>
<proteinExistence type="predicted"/>